<organism evidence="2 3">
    <name type="scientific">Panagrolaimus superbus</name>
    <dbReference type="NCBI Taxonomy" id="310955"/>
    <lineage>
        <taxon>Eukaryota</taxon>
        <taxon>Metazoa</taxon>
        <taxon>Ecdysozoa</taxon>
        <taxon>Nematoda</taxon>
        <taxon>Chromadorea</taxon>
        <taxon>Rhabditida</taxon>
        <taxon>Tylenchina</taxon>
        <taxon>Panagrolaimomorpha</taxon>
        <taxon>Panagrolaimoidea</taxon>
        <taxon>Panagrolaimidae</taxon>
        <taxon>Panagrolaimus</taxon>
    </lineage>
</organism>
<sequence>MMMIVKSYIFLTIGIIVGALPFIYDKTDKNLLIEARKIGEEAKIQYYKNVVGVEDMRKRNNYYLDALQKCDTIGNEHARRIESRTLNLSKKFESEELQKVGLKEFTAQFMTLPKSFMSEVINMACAKHEQQLVCGSVIEGSAIIEKRIEDLKTIGNHLQMFEHECMNSEYAPKIYPCIGNSVKKLRMKCGKAMDEYWKNREIVNANISEIYETSLATVKHLKASSSAHQSTLNSFIFKSAMRNIVHLEGEKCGLFTTMRECALYVIKNACGLETMNALNTSISIGYLRTERKERLHLDFDVFKIPIDPRCNGL</sequence>
<evidence type="ECO:0000256" key="1">
    <source>
        <dbReference type="SAM" id="Phobius"/>
    </source>
</evidence>
<dbReference type="Proteomes" id="UP000887577">
    <property type="component" value="Unplaced"/>
</dbReference>
<dbReference type="WBParaSite" id="PSU_v2.g1278.t1">
    <property type="protein sequence ID" value="PSU_v2.g1278.t1"/>
    <property type="gene ID" value="PSU_v2.g1278"/>
</dbReference>
<dbReference type="AlphaFoldDB" id="A0A914Y1X3"/>
<evidence type="ECO:0000313" key="2">
    <source>
        <dbReference type="Proteomes" id="UP000887577"/>
    </source>
</evidence>
<proteinExistence type="predicted"/>
<accession>A0A914Y1X3</accession>
<keyword evidence="1" id="KW-0472">Membrane</keyword>
<keyword evidence="1" id="KW-0812">Transmembrane</keyword>
<reference evidence="3" key="1">
    <citation type="submission" date="2022-11" db="UniProtKB">
        <authorList>
            <consortium name="WormBaseParasite"/>
        </authorList>
    </citation>
    <scope>IDENTIFICATION</scope>
</reference>
<name>A0A914Y1X3_9BILA</name>
<protein>
    <submittedName>
        <fullName evidence="3">Venom protein</fullName>
    </submittedName>
</protein>
<evidence type="ECO:0000313" key="3">
    <source>
        <dbReference type="WBParaSite" id="PSU_v2.g1278.t1"/>
    </source>
</evidence>
<keyword evidence="1" id="KW-1133">Transmembrane helix</keyword>
<keyword evidence="2" id="KW-1185">Reference proteome</keyword>
<feature type="transmembrane region" description="Helical" evidence="1">
    <location>
        <begin position="7"/>
        <end position="24"/>
    </location>
</feature>